<dbReference type="Proteomes" id="UP000286806">
    <property type="component" value="Unassembled WGS sequence"/>
</dbReference>
<protein>
    <submittedName>
        <fullName evidence="2">Uncharacterized protein</fullName>
    </submittedName>
</protein>
<comment type="caution">
    <text evidence="2">The sequence shown here is derived from an EMBL/GenBank/DDBJ whole genome shotgun (WGS) entry which is preliminary data.</text>
</comment>
<proteinExistence type="predicted"/>
<dbReference type="AlphaFoldDB" id="A0A401JDD5"/>
<name>A0A401JDD5_9PROT</name>
<feature type="region of interest" description="Disordered" evidence="1">
    <location>
        <begin position="1"/>
        <end position="20"/>
    </location>
</feature>
<evidence type="ECO:0000256" key="1">
    <source>
        <dbReference type="SAM" id="MobiDB-lite"/>
    </source>
</evidence>
<sequence>MLRLRQMMSPVRASSSDGVMIEQSQTGGREQFIHLHDLLRIAMNDQQKLFIHLIYRV</sequence>
<accession>A0A401JDD5</accession>
<dbReference type="RefSeq" id="WP_189836320.1">
    <property type="nucleotide sequence ID" value="NZ_BGOW01000013.1"/>
</dbReference>
<evidence type="ECO:0000313" key="2">
    <source>
        <dbReference type="EMBL" id="GBL45577.1"/>
    </source>
</evidence>
<evidence type="ECO:0000313" key="3">
    <source>
        <dbReference type="Proteomes" id="UP000286806"/>
    </source>
</evidence>
<keyword evidence="3" id="KW-1185">Reference proteome</keyword>
<reference evidence="2 3" key="1">
    <citation type="journal article" date="2019" name="Front. Microbiol.">
        <title>Genomes of Neutrophilic Sulfur-Oxidizing Chemolithoautotrophs Representing 9 Proteobacterial Species From 8 Genera.</title>
        <authorList>
            <person name="Watanabe T."/>
            <person name="Kojima H."/>
            <person name="Umezawa K."/>
            <person name="Hori C."/>
            <person name="Takasuka T.E."/>
            <person name="Kato Y."/>
            <person name="Fukui M."/>
        </authorList>
    </citation>
    <scope>NUCLEOTIDE SEQUENCE [LARGE SCALE GENOMIC DNA]</scope>
    <source>
        <strain evidence="2 3">TTN</strain>
    </source>
</reference>
<organism evidence="2 3">
    <name type="scientific">Sulfuriferula multivorans</name>
    <dbReference type="NCBI Taxonomy" id="1559896"/>
    <lineage>
        <taxon>Bacteria</taxon>
        <taxon>Pseudomonadati</taxon>
        <taxon>Pseudomonadota</taxon>
        <taxon>Betaproteobacteria</taxon>
        <taxon>Nitrosomonadales</taxon>
        <taxon>Sulfuricellaceae</taxon>
        <taxon>Sulfuriferula</taxon>
    </lineage>
</organism>
<gene>
    <name evidence="2" type="ORF">SFMTTN_1387</name>
</gene>
<dbReference type="EMBL" id="BGOW01000013">
    <property type="protein sequence ID" value="GBL45577.1"/>
    <property type="molecule type" value="Genomic_DNA"/>
</dbReference>